<proteinExistence type="predicted"/>
<evidence type="ECO:0000313" key="3">
    <source>
        <dbReference type="Proteomes" id="UP000604730"/>
    </source>
</evidence>
<name>A0ABS1IZS3_9FIRM</name>
<dbReference type="EMBL" id="JAEPRJ010000001">
    <property type="protein sequence ID" value="MBK5897393.1"/>
    <property type="molecule type" value="Genomic_DNA"/>
</dbReference>
<dbReference type="Gene3D" id="6.10.250.790">
    <property type="match status" value="1"/>
</dbReference>
<dbReference type="GO" id="GO:0051301">
    <property type="term" value="P:cell division"/>
    <property type="evidence" value="ECO:0007669"/>
    <property type="project" value="UniProtKB-KW"/>
</dbReference>
<dbReference type="InterPro" id="IPR036192">
    <property type="entry name" value="Cell_div_ZapA-like_sf"/>
</dbReference>
<evidence type="ECO:0000313" key="2">
    <source>
        <dbReference type="EMBL" id="MBK5897393.1"/>
    </source>
</evidence>
<accession>A0ABS1IZS3</accession>
<dbReference type="InterPro" id="IPR007838">
    <property type="entry name" value="Cell_div_ZapA-like"/>
</dbReference>
<dbReference type="Proteomes" id="UP000604730">
    <property type="component" value="Unassembled WGS sequence"/>
</dbReference>
<dbReference type="SUPFAM" id="SSF102829">
    <property type="entry name" value="Cell division protein ZapA-like"/>
    <property type="match status" value="1"/>
</dbReference>
<protein>
    <submittedName>
        <fullName evidence="2">Cell division protein ZapA</fullName>
    </submittedName>
</protein>
<keyword evidence="2" id="KW-0131">Cell cycle</keyword>
<sequence>MNVKNDIKVIINNKQYTISGYESEEYLQKIALFLNSRYAALAKEDGYKHLDEKHKNLMLQINLADEYYKMVEKKEDLEKEIEERNKEIFELKHELISKKEEERGKKRK</sequence>
<evidence type="ECO:0000256" key="1">
    <source>
        <dbReference type="SAM" id="Coils"/>
    </source>
</evidence>
<feature type="coiled-coil region" evidence="1">
    <location>
        <begin position="67"/>
        <end position="101"/>
    </location>
</feature>
<dbReference type="RefSeq" id="WP_208428880.1">
    <property type="nucleotide sequence ID" value="NZ_JAEPRJ010000001.1"/>
</dbReference>
<keyword evidence="1" id="KW-0175">Coiled coil</keyword>
<organism evidence="2 3">
    <name type="scientific">Catonella massiliensis</name>
    <dbReference type="NCBI Taxonomy" id="2799636"/>
    <lineage>
        <taxon>Bacteria</taxon>
        <taxon>Bacillati</taxon>
        <taxon>Bacillota</taxon>
        <taxon>Clostridia</taxon>
        <taxon>Lachnospirales</taxon>
        <taxon>Lachnospiraceae</taxon>
        <taxon>Catonella</taxon>
    </lineage>
</organism>
<reference evidence="2 3" key="1">
    <citation type="submission" date="2021-01" db="EMBL/GenBank/DDBJ databases">
        <title>Isolation and description of Catonella massiliensis sp. nov., a novel Catonella species, isolated from a stable periodontitis subject.</title>
        <authorList>
            <person name="Antezack A."/>
            <person name="Boxberger M."/>
            <person name="La Scola B."/>
            <person name="Monnet-Corti V."/>
        </authorList>
    </citation>
    <scope>NUCLEOTIDE SEQUENCE [LARGE SCALE GENOMIC DNA]</scope>
    <source>
        <strain evidence="2 3">Marseille-Q4567</strain>
    </source>
</reference>
<keyword evidence="2" id="KW-0132">Cell division</keyword>
<keyword evidence="3" id="KW-1185">Reference proteome</keyword>
<dbReference type="InterPro" id="IPR053712">
    <property type="entry name" value="Bac_CellDiv_Activator"/>
</dbReference>
<dbReference type="Pfam" id="PF05164">
    <property type="entry name" value="ZapA"/>
    <property type="match status" value="1"/>
</dbReference>
<comment type="caution">
    <text evidence="2">The sequence shown here is derived from an EMBL/GenBank/DDBJ whole genome shotgun (WGS) entry which is preliminary data.</text>
</comment>
<gene>
    <name evidence="2" type="ORF">JJN12_06255</name>
</gene>